<dbReference type="GO" id="GO:0006629">
    <property type="term" value="P:lipid metabolic process"/>
    <property type="evidence" value="ECO:0007669"/>
    <property type="project" value="TreeGrafter"/>
</dbReference>
<gene>
    <name evidence="6" type="ORF">ElyMa_003372500</name>
</gene>
<dbReference type="GO" id="GO:0031409">
    <property type="term" value="F:pigment binding"/>
    <property type="evidence" value="ECO:0007669"/>
    <property type="project" value="InterPro"/>
</dbReference>
<accession>A0AAV4JKK0</accession>
<evidence type="ECO:0000256" key="3">
    <source>
        <dbReference type="ARBA" id="ARBA00023157"/>
    </source>
</evidence>
<reference evidence="6 7" key="1">
    <citation type="journal article" date="2021" name="Elife">
        <title>Chloroplast acquisition without the gene transfer in kleptoplastic sea slugs, Plakobranchus ocellatus.</title>
        <authorList>
            <person name="Maeda T."/>
            <person name="Takahashi S."/>
            <person name="Yoshida T."/>
            <person name="Shimamura S."/>
            <person name="Takaki Y."/>
            <person name="Nagai Y."/>
            <person name="Toyoda A."/>
            <person name="Suzuki Y."/>
            <person name="Arimoto A."/>
            <person name="Ishii H."/>
            <person name="Satoh N."/>
            <person name="Nishiyama T."/>
            <person name="Hasebe M."/>
            <person name="Maruyama T."/>
            <person name="Minagawa J."/>
            <person name="Obokata J."/>
            <person name="Shigenobu S."/>
        </authorList>
    </citation>
    <scope>NUCLEOTIDE SEQUENCE [LARGE SCALE GENOMIC DNA]</scope>
</reference>
<feature type="domain" description="Lipocalin/cytosolic fatty-acid binding" evidence="5">
    <location>
        <begin position="41"/>
        <end position="151"/>
    </location>
</feature>
<evidence type="ECO:0000313" key="7">
    <source>
        <dbReference type="Proteomes" id="UP000762676"/>
    </source>
</evidence>
<dbReference type="PRINTS" id="PR01273">
    <property type="entry name" value="INVTBRTCOLOR"/>
</dbReference>
<dbReference type="Gene3D" id="2.40.128.20">
    <property type="match status" value="1"/>
</dbReference>
<dbReference type="PANTHER" id="PTHR10612">
    <property type="entry name" value="APOLIPOPROTEIN D"/>
    <property type="match status" value="1"/>
</dbReference>
<organism evidence="6 7">
    <name type="scientific">Elysia marginata</name>
    <dbReference type="NCBI Taxonomy" id="1093978"/>
    <lineage>
        <taxon>Eukaryota</taxon>
        <taxon>Metazoa</taxon>
        <taxon>Spiralia</taxon>
        <taxon>Lophotrochozoa</taxon>
        <taxon>Mollusca</taxon>
        <taxon>Gastropoda</taxon>
        <taxon>Heterobranchia</taxon>
        <taxon>Euthyneura</taxon>
        <taxon>Panpulmonata</taxon>
        <taxon>Sacoglossa</taxon>
        <taxon>Placobranchoidea</taxon>
        <taxon>Plakobranchidae</taxon>
        <taxon>Elysia</taxon>
    </lineage>
</organism>
<dbReference type="PIRSF" id="PIRSF036893">
    <property type="entry name" value="Lipocalin_ApoD"/>
    <property type="match status" value="1"/>
</dbReference>
<dbReference type="EMBL" id="BMAT01006946">
    <property type="protein sequence ID" value="GFS22780.1"/>
    <property type="molecule type" value="Genomic_DNA"/>
</dbReference>
<evidence type="ECO:0000259" key="5">
    <source>
        <dbReference type="Pfam" id="PF08212"/>
    </source>
</evidence>
<keyword evidence="7" id="KW-1185">Reference proteome</keyword>
<dbReference type="SUPFAM" id="SSF50814">
    <property type="entry name" value="Lipocalins"/>
    <property type="match status" value="1"/>
</dbReference>
<evidence type="ECO:0000313" key="6">
    <source>
        <dbReference type="EMBL" id="GFS22780.1"/>
    </source>
</evidence>
<keyword evidence="2" id="KW-0446">Lipid-binding</keyword>
<dbReference type="Pfam" id="PF08212">
    <property type="entry name" value="Lipocalin_2"/>
    <property type="match status" value="1"/>
</dbReference>
<dbReference type="AlphaFoldDB" id="A0AAV4JKK0"/>
<comment type="similarity">
    <text evidence="1 4">Belongs to the calycin superfamily. Lipocalin family.</text>
</comment>
<feature type="signal peptide" evidence="4">
    <location>
        <begin position="1"/>
        <end position="20"/>
    </location>
</feature>
<comment type="caution">
    <text evidence="6">The sequence shown here is derived from an EMBL/GenBank/DDBJ whole genome shotgun (WGS) entry which is preliminary data.</text>
</comment>
<name>A0AAV4JKK0_9GAST</name>
<dbReference type="GO" id="GO:0008289">
    <property type="term" value="F:lipid binding"/>
    <property type="evidence" value="ECO:0007669"/>
    <property type="project" value="UniProtKB-KW"/>
</dbReference>
<dbReference type="Proteomes" id="UP000762676">
    <property type="component" value="Unassembled WGS sequence"/>
</dbReference>
<dbReference type="InterPro" id="IPR003057">
    <property type="entry name" value="Invtbrt_color"/>
</dbReference>
<protein>
    <submittedName>
        <fullName evidence="6">Apolipoprotein D</fullName>
    </submittedName>
</protein>
<keyword evidence="3" id="KW-1015">Disulfide bond</keyword>
<dbReference type="PANTHER" id="PTHR10612:SF34">
    <property type="entry name" value="APOLIPOPROTEIN D"/>
    <property type="match status" value="1"/>
</dbReference>
<dbReference type="GO" id="GO:0005737">
    <property type="term" value="C:cytoplasm"/>
    <property type="evidence" value="ECO:0007669"/>
    <property type="project" value="TreeGrafter"/>
</dbReference>
<evidence type="ECO:0000256" key="4">
    <source>
        <dbReference type="PIRNR" id="PIRNR036893"/>
    </source>
</evidence>
<proteinExistence type="inferred from homology"/>
<evidence type="ECO:0000256" key="1">
    <source>
        <dbReference type="ARBA" id="ARBA00006889"/>
    </source>
</evidence>
<keyword evidence="4" id="KW-0732">Signal</keyword>
<dbReference type="GO" id="GO:0000302">
    <property type="term" value="P:response to reactive oxygen species"/>
    <property type="evidence" value="ECO:0007669"/>
    <property type="project" value="TreeGrafter"/>
</dbReference>
<feature type="chain" id="PRO_5043115653" evidence="4">
    <location>
        <begin position="21"/>
        <end position="173"/>
    </location>
</feature>
<sequence length="173" mass="18965">MANSCLLPLLLLAVWAGSNSLACVVMHVGTECPQPAVQDNFDITRYVGRWFEYEKFPNVFESGSRCVIANYTLLPDNSVRVVNVAIQEVSYGLGICPWYRPRTAVGTARPFDPAEPAKLGVSFRENSPPGNYWVLETDYDTYSIVYGCSKTAGVPIYTGKLNNCSPPIATIAS</sequence>
<dbReference type="InterPro" id="IPR012674">
    <property type="entry name" value="Calycin"/>
</dbReference>
<evidence type="ECO:0000256" key="2">
    <source>
        <dbReference type="ARBA" id="ARBA00023121"/>
    </source>
</evidence>
<dbReference type="InterPro" id="IPR022271">
    <property type="entry name" value="Lipocalin_ApoD"/>
</dbReference>
<dbReference type="InterPro" id="IPR000566">
    <property type="entry name" value="Lipocln_cytosolic_FA-bd_dom"/>
</dbReference>